<evidence type="ECO:0000256" key="1">
    <source>
        <dbReference type="SAM" id="MobiDB-lite"/>
    </source>
</evidence>
<feature type="compositionally biased region" description="Basic and acidic residues" evidence="1">
    <location>
        <begin position="37"/>
        <end position="55"/>
    </location>
</feature>
<organism evidence="2 3">
    <name type="scientific">Stylosanthes scabra</name>
    <dbReference type="NCBI Taxonomy" id="79078"/>
    <lineage>
        <taxon>Eukaryota</taxon>
        <taxon>Viridiplantae</taxon>
        <taxon>Streptophyta</taxon>
        <taxon>Embryophyta</taxon>
        <taxon>Tracheophyta</taxon>
        <taxon>Spermatophyta</taxon>
        <taxon>Magnoliopsida</taxon>
        <taxon>eudicotyledons</taxon>
        <taxon>Gunneridae</taxon>
        <taxon>Pentapetalae</taxon>
        <taxon>rosids</taxon>
        <taxon>fabids</taxon>
        <taxon>Fabales</taxon>
        <taxon>Fabaceae</taxon>
        <taxon>Papilionoideae</taxon>
        <taxon>50 kb inversion clade</taxon>
        <taxon>dalbergioids sensu lato</taxon>
        <taxon>Dalbergieae</taxon>
        <taxon>Pterocarpus clade</taxon>
        <taxon>Stylosanthes</taxon>
    </lineage>
</organism>
<proteinExistence type="predicted"/>
<comment type="caution">
    <text evidence="2">The sequence shown here is derived from an EMBL/GenBank/DDBJ whole genome shotgun (WGS) entry which is preliminary data.</text>
</comment>
<accession>A0ABU6Y5Y2</accession>
<evidence type="ECO:0000313" key="3">
    <source>
        <dbReference type="Proteomes" id="UP001341840"/>
    </source>
</evidence>
<dbReference type="EMBL" id="JASCZI010241707">
    <property type="protein sequence ID" value="MED6205447.1"/>
    <property type="molecule type" value="Genomic_DNA"/>
</dbReference>
<gene>
    <name evidence="2" type="ORF">PIB30_017672</name>
</gene>
<feature type="region of interest" description="Disordered" evidence="1">
    <location>
        <begin position="1"/>
        <end position="55"/>
    </location>
</feature>
<reference evidence="2 3" key="1">
    <citation type="journal article" date="2023" name="Plants (Basel)">
        <title>Bridging the Gap: Combining Genomics and Transcriptomics Approaches to Understand Stylosanthes scabra, an Orphan Legume from the Brazilian Caatinga.</title>
        <authorList>
            <person name="Ferreira-Neto J.R.C."/>
            <person name="da Silva M.D."/>
            <person name="Binneck E."/>
            <person name="de Melo N.F."/>
            <person name="da Silva R.H."/>
            <person name="de Melo A.L.T.M."/>
            <person name="Pandolfi V."/>
            <person name="Bustamante F.O."/>
            <person name="Brasileiro-Vidal A.C."/>
            <person name="Benko-Iseppon A.M."/>
        </authorList>
    </citation>
    <scope>NUCLEOTIDE SEQUENCE [LARGE SCALE GENOMIC DNA]</scope>
    <source>
        <tissue evidence="2">Leaves</tissue>
    </source>
</reference>
<dbReference type="Proteomes" id="UP001341840">
    <property type="component" value="Unassembled WGS sequence"/>
</dbReference>
<protein>
    <submittedName>
        <fullName evidence="2">Uncharacterized protein</fullName>
    </submittedName>
</protein>
<keyword evidence="3" id="KW-1185">Reference proteome</keyword>
<sequence length="185" mass="20594">MTDRDTTTSKTAAQKPILERQNTKKARPNGDEIIPDATEKPTEILKEKPSHVDEKKTLVQAMEEKEGTKKPVSYKDSLMHDDSGIVLSPDEIVQMVAEDYEDLEFGENERADPAPFNPKPVIDVSLEEYDAWCKPWRSSLIVKLLGKTLSFRAIETLASGGPLLVDSKMEAIFSPTAHSVQKIAV</sequence>
<evidence type="ECO:0000313" key="2">
    <source>
        <dbReference type="EMBL" id="MED6205447.1"/>
    </source>
</evidence>
<name>A0ABU6Y5Y2_9FABA</name>